<dbReference type="Proteomes" id="UP001061958">
    <property type="component" value="Unassembled WGS sequence"/>
</dbReference>
<name>A0A9C7UQQ9_9RHOD</name>
<protein>
    <submittedName>
        <fullName evidence="1">Uncharacterized protein</fullName>
    </submittedName>
</protein>
<evidence type="ECO:0000313" key="1">
    <source>
        <dbReference type="EMBL" id="GJQ11875.1"/>
    </source>
</evidence>
<proteinExistence type="predicted"/>
<accession>A0A9C7UQQ9</accession>
<comment type="caution">
    <text evidence="1">The sequence shown here is derived from an EMBL/GenBank/DDBJ whole genome shotgun (WGS) entry which is preliminary data.</text>
</comment>
<evidence type="ECO:0000313" key="2">
    <source>
        <dbReference type="Proteomes" id="UP001061958"/>
    </source>
</evidence>
<reference evidence="1" key="2">
    <citation type="submission" date="2022-01" db="EMBL/GenBank/DDBJ databases">
        <authorList>
            <person name="Hirooka S."/>
            <person name="Miyagishima S.Y."/>
        </authorList>
    </citation>
    <scope>NUCLEOTIDE SEQUENCE</scope>
    <source>
        <strain evidence="1">NBRC 102759</strain>
    </source>
</reference>
<gene>
    <name evidence="1" type="ORF">GpartN1_g3666.t1</name>
</gene>
<dbReference type="EMBL" id="BQMJ01000028">
    <property type="protein sequence ID" value="GJQ11875.1"/>
    <property type="molecule type" value="Genomic_DNA"/>
</dbReference>
<dbReference type="OrthoDB" id="5177at2759"/>
<reference evidence="1" key="1">
    <citation type="journal article" date="2022" name="Proc. Natl. Acad. Sci. U.S.A.">
        <title>Life cycle and functional genomics of the unicellular red alga Galdieria for elucidating algal and plant evolution and industrial use.</title>
        <authorList>
            <person name="Hirooka S."/>
            <person name="Itabashi T."/>
            <person name="Ichinose T.M."/>
            <person name="Onuma R."/>
            <person name="Fujiwara T."/>
            <person name="Yamashita S."/>
            <person name="Jong L.W."/>
            <person name="Tomita R."/>
            <person name="Iwane A.H."/>
            <person name="Miyagishima S.Y."/>
        </authorList>
    </citation>
    <scope>NUCLEOTIDE SEQUENCE</scope>
    <source>
        <strain evidence="1">NBRC 102759</strain>
    </source>
</reference>
<sequence length="239" mass="27479">MTDPCFVSSFILCPKKKNWKKLKIATSKENHFRASNYEAKRRLLCFTCVSQSSLSDYGYFSEQENNSFQHVPSQWKEMIKGVHRCFVTACIPGKKPYTIALSDFISATATCFRNGIPLETLNSSLGSMKETYFRPLKVEEFELLRTWLILVYKTLKEVLHSTENKRGICETDDSIYDEFVKSIVTALRVGYSLEKIRLEQAVFNTKTQPRTEFESALLSQSTRIVVLTVQIANEFSSEQ</sequence>
<dbReference type="AlphaFoldDB" id="A0A9C7UQQ9"/>
<organism evidence="1 2">
    <name type="scientific">Galdieria partita</name>
    <dbReference type="NCBI Taxonomy" id="83374"/>
    <lineage>
        <taxon>Eukaryota</taxon>
        <taxon>Rhodophyta</taxon>
        <taxon>Bangiophyceae</taxon>
        <taxon>Galdieriales</taxon>
        <taxon>Galdieriaceae</taxon>
        <taxon>Galdieria</taxon>
    </lineage>
</organism>
<keyword evidence="2" id="KW-1185">Reference proteome</keyword>